<evidence type="ECO:0000313" key="2">
    <source>
        <dbReference type="EMBL" id="KAG1821961.1"/>
    </source>
</evidence>
<feature type="compositionally biased region" description="Basic residues" evidence="1">
    <location>
        <begin position="160"/>
        <end position="178"/>
    </location>
</feature>
<proteinExistence type="predicted"/>
<dbReference type="GeneID" id="64638391"/>
<dbReference type="AlphaFoldDB" id="A0A9P7JGN2"/>
<evidence type="ECO:0000256" key="1">
    <source>
        <dbReference type="SAM" id="MobiDB-lite"/>
    </source>
</evidence>
<feature type="region of interest" description="Disordered" evidence="1">
    <location>
        <begin position="148"/>
        <end position="178"/>
    </location>
</feature>
<accession>A0A9P7JGN2</accession>
<comment type="caution">
    <text evidence="2">The sequence shown here is derived from an EMBL/GenBank/DDBJ whole genome shotgun (WGS) entry which is preliminary data.</text>
</comment>
<organism evidence="2 3">
    <name type="scientific">Suillus subaureus</name>
    <dbReference type="NCBI Taxonomy" id="48587"/>
    <lineage>
        <taxon>Eukaryota</taxon>
        <taxon>Fungi</taxon>
        <taxon>Dikarya</taxon>
        <taxon>Basidiomycota</taxon>
        <taxon>Agaricomycotina</taxon>
        <taxon>Agaricomycetes</taxon>
        <taxon>Agaricomycetidae</taxon>
        <taxon>Boletales</taxon>
        <taxon>Suillineae</taxon>
        <taxon>Suillaceae</taxon>
        <taxon>Suillus</taxon>
    </lineage>
</organism>
<dbReference type="EMBL" id="JABBWG010000006">
    <property type="protein sequence ID" value="KAG1821961.1"/>
    <property type="molecule type" value="Genomic_DNA"/>
</dbReference>
<dbReference type="Proteomes" id="UP000807769">
    <property type="component" value="Unassembled WGS sequence"/>
</dbReference>
<dbReference type="OrthoDB" id="424402at2759"/>
<dbReference type="RefSeq" id="XP_041196701.1">
    <property type="nucleotide sequence ID" value="XM_041344375.1"/>
</dbReference>
<protein>
    <submittedName>
        <fullName evidence="2">Uncharacterized protein</fullName>
    </submittedName>
</protein>
<evidence type="ECO:0000313" key="3">
    <source>
        <dbReference type="Proteomes" id="UP000807769"/>
    </source>
</evidence>
<name>A0A9P7JGN2_9AGAM</name>
<sequence length="178" mass="20087">MNSEETVTTDLQPAALPSDSIRITRQGKIRCWVKQGLDFFQENPDKSLTLHASPADVAQSTIPRLISVVEILKREYLKTLDVSVGHLTGLHQYNELQWEQCGEIAAEGEDRASTIARALEGKKYLKLALAPHMKVTLCRKALPGMHEKKDVTYQTPQTRRLSKTTKARLKRKAKQQIP</sequence>
<keyword evidence="3" id="KW-1185">Reference proteome</keyword>
<gene>
    <name evidence="2" type="ORF">BJ212DRAFT_932440</name>
</gene>
<reference evidence="2" key="1">
    <citation type="journal article" date="2020" name="New Phytol.">
        <title>Comparative genomics reveals dynamic genome evolution in host specialist ectomycorrhizal fungi.</title>
        <authorList>
            <person name="Lofgren L.A."/>
            <person name="Nguyen N.H."/>
            <person name="Vilgalys R."/>
            <person name="Ruytinx J."/>
            <person name="Liao H.L."/>
            <person name="Branco S."/>
            <person name="Kuo A."/>
            <person name="LaButti K."/>
            <person name="Lipzen A."/>
            <person name="Andreopoulos W."/>
            <person name="Pangilinan J."/>
            <person name="Riley R."/>
            <person name="Hundley H."/>
            <person name="Na H."/>
            <person name="Barry K."/>
            <person name="Grigoriev I.V."/>
            <person name="Stajich J.E."/>
            <person name="Kennedy P.G."/>
        </authorList>
    </citation>
    <scope>NUCLEOTIDE SEQUENCE</scope>
    <source>
        <strain evidence="2">MN1</strain>
    </source>
</reference>